<evidence type="ECO:0008006" key="2">
    <source>
        <dbReference type="Google" id="ProtNLM"/>
    </source>
</evidence>
<dbReference type="Pfam" id="PF13783">
    <property type="entry name" value="DUF4177"/>
    <property type="match status" value="1"/>
</dbReference>
<evidence type="ECO:0000313" key="1">
    <source>
        <dbReference type="EMBL" id="CAA6828186.1"/>
    </source>
</evidence>
<dbReference type="InterPro" id="IPR025234">
    <property type="entry name" value="YjzH-like"/>
</dbReference>
<dbReference type="AlphaFoldDB" id="A0A6S6U597"/>
<sequence>MNDYLINLQMQQFEYKTFNIPLKNALFSKKQNLDIRSIEDELNLMGKMGWELTTQFTRQKNGFSQYAVLIFKRPILPPPSKNKS</sequence>
<protein>
    <recommendedName>
        <fullName evidence="2">DUF4177 domain-containing protein</fullName>
    </recommendedName>
</protein>
<accession>A0A6S6U597</accession>
<name>A0A6S6U597_9BACT</name>
<proteinExistence type="predicted"/>
<reference evidence="1" key="1">
    <citation type="submission" date="2020-01" db="EMBL/GenBank/DDBJ databases">
        <authorList>
            <person name="Meier V. D."/>
            <person name="Meier V D."/>
        </authorList>
    </citation>
    <scope>NUCLEOTIDE SEQUENCE</scope>
    <source>
        <strain evidence="1">HLG_WM_MAG_10</strain>
    </source>
</reference>
<organism evidence="1">
    <name type="scientific">uncultured Aureispira sp</name>
    <dbReference type="NCBI Taxonomy" id="1331704"/>
    <lineage>
        <taxon>Bacteria</taxon>
        <taxon>Pseudomonadati</taxon>
        <taxon>Bacteroidota</taxon>
        <taxon>Saprospiria</taxon>
        <taxon>Saprospirales</taxon>
        <taxon>Saprospiraceae</taxon>
        <taxon>Aureispira</taxon>
        <taxon>environmental samples</taxon>
    </lineage>
</organism>
<dbReference type="EMBL" id="CACVAQ010000424">
    <property type="protein sequence ID" value="CAA6828186.1"/>
    <property type="molecule type" value="Genomic_DNA"/>
</dbReference>
<gene>
    <name evidence="1" type="ORF">HELGO_WM22378</name>
</gene>